<dbReference type="AlphaFoldDB" id="A0A1G9M2R5"/>
<dbReference type="STRING" id="1121325.SAMN04515677_10341"/>
<proteinExistence type="predicted"/>
<gene>
    <name evidence="2" type="ORF">SAMN04515677_10341</name>
</gene>
<organism evidence="2 3">
    <name type="scientific">Romboutsia lituseburensis DSM 797</name>
    <dbReference type="NCBI Taxonomy" id="1121325"/>
    <lineage>
        <taxon>Bacteria</taxon>
        <taxon>Bacillati</taxon>
        <taxon>Bacillota</taxon>
        <taxon>Clostridia</taxon>
        <taxon>Peptostreptococcales</taxon>
        <taxon>Peptostreptococcaceae</taxon>
        <taxon>Romboutsia</taxon>
    </lineage>
</organism>
<feature type="transmembrane region" description="Helical" evidence="1">
    <location>
        <begin position="205"/>
        <end position="226"/>
    </location>
</feature>
<name>A0A1G9M2R5_9FIRM</name>
<keyword evidence="3" id="KW-1185">Reference proteome</keyword>
<keyword evidence="1" id="KW-0472">Membrane</keyword>
<dbReference type="EMBL" id="FNGW01000003">
    <property type="protein sequence ID" value="SDL68444.1"/>
    <property type="molecule type" value="Genomic_DNA"/>
</dbReference>
<keyword evidence="1" id="KW-1133">Transmembrane helix</keyword>
<feature type="transmembrane region" description="Helical" evidence="1">
    <location>
        <begin position="79"/>
        <end position="97"/>
    </location>
</feature>
<accession>A0A1G9M2R5</accession>
<evidence type="ECO:0000256" key="1">
    <source>
        <dbReference type="SAM" id="Phobius"/>
    </source>
</evidence>
<feature type="transmembrane region" description="Helical" evidence="1">
    <location>
        <begin position="50"/>
        <end position="67"/>
    </location>
</feature>
<evidence type="ECO:0000313" key="2">
    <source>
        <dbReference type="EMBL" id="SDL68444.1"/>
    </source>
</evidence>
<feature type="transmembrane region" description="Helical" evidence="1">
    <location>
        <begin position="17"/>
        <end position="38"/>
    </location>
</feature>
<feature type="transmembrane region" description="Helical" evidence="1">
    <location>
        <begin position="165"/>
        <end position="185"/>
    </location>
</feature>
<feature type="transmembrane region" description="Helical" evidence="1">
    <location>
        <begin position="109"/>
        <end position="128"/>
    </location>
</feature>
<dbReference type="Pfam" id="PF14808">
    <property type="entry name" value="TMEM164"/>
    <property type="match status" value="1"/>
</dbReference>
<dbReference type="NCBIfam" id="TIGR02206">
    <property type="entry name" value="intg_mem_TP0381"/>
    <property type="match status" value="1"/>
</dbReference>
<sequence length="249" mass="29073">MESFKYFFRGNVERNNFIMFGKIHIFILCFMAIISILILMKKIESRKIELFIGIILILQQIILYSWYFMSEIDLFKEGLPLYHCRIAIICIGLGLIFNKEYIMKIGSYLGIFGSIAALLFPGLDPFIFPHITQFSYFIGHLFLLWGSIYLLFIKNIGMSAVDFKNIVIFINIFHIMMVILNKYLGSNYAYISSSPINIGKSLNQIVYTILVMMIFNLVLFLEYIFINKNLALQKYNKFSDISLKINTIE</sequence>
<dbReference type="InterPro" id="IPR011737">
    <property type="entry name" value="CHP02206_TP0381"/>
</dbReference>
<reference evidence="2 3" key="1">
    <citation type="submission" date="2016-10" db="EMBL/GenBank/DDBJ databases">
        <authorList>
            <person name="de Groot N.N."/>
        </authorList>
    </citation>
    <scope>NUCLEOTIDE SEQUENCE [LARGE SCALE GENOMIC DNA]</scope>
    <source>
        <strain evidence="2 3">DSM 797</strain>
    </source>
</reference>
<dbReference type="Proteomes" id="UP000199068">
    <property type="component" value="Unassembled WGS sequence"/>
</dbReference>
<feature type="transmembrane region" description="Helical" evidence="1">
    <location>
        <begin position="134"/>
        <end position="153"/>
    </location>
</feature>
<keyword evidence="1" id="KW-0812">Transmembrane</keyword>
<dbReference type="RefSeq" id="WP_092724755.1">
    <property type="nucleotide sequence ID" value="NZ_FNGW01000003.1"/>
</dbReference>
<evidence type="ECO:0000313" key="3">
    <source>
        <dbReference type="Proteomes" id="UP000199068"/>
    </source>
</evidence>
<protein>
    <submittedName>
        <fullName evidence="2">Conserved hypothetical integral membrane protein TIGR02206</fullName>
    </submittedName>
</protein>